<gene>
    <name evidence="1" type="ORF">BM613_12715</name>
</gene>
<name>A0A2U3D5U4_SULT2</name>
<evidence type="ECO:0000313" key="1">
    <source>
        <dbReference type="EMBL" id="PWI56637.1"/>
    </source>
</evidence>
<evidence type="ECO:0000313" key="2">
    <source>
        <dbReference type="Proteomes" id="UP000245380"/>
    </source>
</evidence>
<accession>A0A2U3D5U4</accession>
<dbReference type="RefSeq" id="WP_109431587.1">
    <property type="nucleotide sequence ID" value="NZ_MPDK01000032.1"/>
</dbReference>
<keyword evidence="2" id="KW-1185">Reference proteome</keyword>
<protein>
    <submittedName>
        <fullName evidence="1">Uncharacterized protein</fullName>
    </submittedName>
</protein>
<reference evidence="1 2" key="1">
    <citation type="submission" date="2016-11" db="EMBL/GenBank/DDBJ databases">
        <title>Comparative genomics of Acidibacillus ferroxidans species.</title>
        <authorList>
            <person name="Oliveira G."/>
            <person name="Nunes G."/>
            <person name="Oliveira R."/>
            <person name="Araujo F."/>
            <person name="Salim A."/>
            <person name="Scholte L."/>
            <person name="Morais D."/>
            <person name="Nancucheo I."/>
            <person name="Johnson D.B."/>
            <person name="Grail B."/>
            <person name="Bittencourt J."/>
            <person name="Valadares R."/>
        </authorList>
    </citation>
    <scope>NUCLEOTIDE SEQUENCE [LARGE SCALE GENOMIC DNA]</scope>
    <source>
        <strain evidence="1 2">Y002</strain>
    </source>
</reference>
<comment type="caution">
    <text evidence="1">The sequence shown here is derived from an EMBL/GenBank/DDBJ whole genome shotgun (WGS) entry which is preliminary data.</text>
</comment>
<proteinExistence type="predicted"/>
<dbReference type="EMBL" id="MPDK01000032">
    <property type="protein sequence ID" value="PWI56637.1"/>
    <property type="molecule type" value="Genomic_DNA"/>
</dbReference>
<dbReference type="Proteomes" id="UP000245380">
    <property type="component" value="Unassembled WGS sequence"/>
</dbReference>
<organism evidence="1 2">
    <name type="scientific">Sulfoacidibacillus thermotolerans</name>
    <name type="common">Acidibacillus sulfuroxidans</name>
    <dbReference type="NCBI Taxonomy" id="1765684"/>
    <lineage>
        <taxon>Bacteria</taxon>
        <taxon>Bacillati</taxon>
        <taxon>Bacillota</taxon>
        <taxon>Bacilli</taxon>
        <taxon>Bacillales</taxon>
        <taxon>Alicyclobacillaceae</taxon>
        <taxon>Sulfoacidibacillus</taxon>
    </lineage>
</organism>
<sequence>MQIDDQIRDAESKLQEMYAERFAIETLTQKMKQAHVDVHILETIQGHEVHLQKDRVFSRCSSPSLASALIGAWAALLGVRHAV</sequence>
<dbReference type="AlphaFoldDB" id="A0A2U3D5U4"/>